<organism evidence="1 2">
    <name type="scientific">Ureibacillus xyleni</name>
    <dbReference type="NCBI Taxonomy" id="614648"/>
    <lineage>
        <taxon>Bacteria</taxon>
        <taxon>Bacillati</taxon>
        <taxon>Bacillota</taxon>
        <taxon>Bacilli</taxon>
        <taxon>Bacillales</taxon>
        <taxon>Caryophanaceae</taxon>
        <taxon>Ureibacillus</taxon>
    </lineage>
</organism>
<proteinExistence type="predicted"/>
<dbReference type="Proteomes" id="UP000219636">
    <property type="component" value="Unassembled WGS sequence"/>
</dbReference>
<evidence type="ECO:0008006" key="3">
    <source>
        <dbReference type="Google" id="ProtNLM"/>
    </source>
</evidence>
<evidence type="ECO:0000313" key="2">
    <source>
        <dbReference type="Proteomes" id="UP000219636"/>
    </source>
</evidence>
<dbReference type="PROSITE" id="PS51257">
    <property type="entry name" value="PROKAR_LIPOPROTEIN"/>
    <property type="match status" value="1"/>
</dbReference>
<protein>
    <recommendedName>
        <fullName evidence="3">Lipoprotein</fullName>
    </recommendedName>
</protein>
<evidence type="ECO:0000313" key="1">
    <source>
        <dbReference type="EMBL" id="SOC11412.1"/>
    </source>
</evidence>
<gene>
    <name evidence="1" type="ORF">SAMN05880501_106149</name>
</gene>
<keyword evidence="2" id="KW-1185">Reference proteome</keyword>
<sequence length="183" mass="21735">MKKLLLSSVFVAFLFGCQDPISLPEDLKSNIGKEEFVEPETSEYSTYLKPIREYMYHRTQAVLKNDINLLWEQYPDLKNNSDRKTGVNIEKYEIESLNDSFNLLDANFSIESYERIKVKKITENEVIVLVHGSISYLRKDLDESGGEYLIEVYLQKRDNQWTVIKTDEYLEHEYKEWLEEKEK</sequence>
<dbReference type="EMBL" id="OBMQ01000006">
    <property type="protein sequence ID" value="SOC11412.1"/>
    <property type="molecule type" value="Genomic_DNA"/>
</dbReference>
<reference evidence="2" key="1">
    <citation type="submission" date="2017-08" db="EMBL/GenBank/DDBJ databases">
        <authorList>
            <person name="Varghese N."/>
            <person name="Submissions S."/>
        </authorList>
    </citation>
    <scope>NUCLEOTIDE SEQUENCE [LARGE SCALE GENOMIC DNA]</scope>
    <source>
        <strain evidence="2">JC22</strain>
    </source>
</reference>
<dbReference type="AlphaFoldDB" id="A0A285SXT9"/>
<dbReference type="RefSeq" id="WP_097073647.1">
    <property type="nucleotide sequence ID" value="NZ_OBMQ01000006.1"/>
</dbReference>
<accession>A0A285SXT9</accession>
<dbReference type="OrthoDB" id="2849149at2"/>
<name>A0A285SXT9_9BACL</name>